<dbReference type="Proteomes" id="UP001609821">
    <property type="component" value="Unassembled WGS sequence"/>
</dbReference>
<protein>
    <submittedName>
        <fullName evidence="1">Helix-turn-helix domain-containing protein</fullName>
    </submittedName>
</protein>
<dbReference type="InterPro" id="IPR010982">
    <property type="entry name" value="Lambda_DNA-bd_dom_sf"/>
</dbReference>
<evidence type="ECO:0000313" key="1">
    <source>
        <dbReference type="EMBL" id="MFH6568394.1"/>
    </source>
</evidence>
<gene>
    <name evidence="1" type="ORF">ACHMWK_20755</name>
</gene>
<evidence type="ECO:0000313" key="2">
    <source>
        <dbReference type="Proteomes" id="UP001609821"/>
    </source>
</evidence>
<accession>A0ABW7M502</accession>
<organism evidence="1 2">
    <name type="scientific">Pseudomonas kulmbachensis</name>
    <dbReference type="NCBI Taxonomy" id="3043408"/>
    <lineage>
        <taxon>Bacteria</taxon>
        <taxon>Pseudomonadati</taxon>
        <taxon>Pseudomonadota</taxon>
        <taxon>Gammaproteobacteria</taxon>
        <taxon>Pseudomonadales</taxon>
        <taxon>Pseudomonadaceae</taxon>
        <taxon>Pseudomonas</taxon>
    </lineage>
</organism>
<dbReference type="CDD" id="cd00093">
    <property type="entry name" value="HTH_XRE"/>
    <property type="match status" value="1"/>
</dbReference>
<sequence>MSESKPNGVRVECMNAAPSWQPPSSDELRNLMDSIGYSPREVGEFLGVSRKAVNRWTLGQETIPFANWVLLCRRAGWGFSEY</sequence>
<reference evidence="1 2" key="1">
    <citation type="submission" date="2024-10" db="EMBL/GenBank/DDBJ databases">
        <title>Aeromonas and Pseudomonas from the Cagarras Archipelago, Rio de Janeiro, Brazil.</title>
        <authorList>
            <person name="Canellas A.L.B."/>
            <person name="Laport M.S."/>
        </authorList>
    </citation>
    <scope>NUCLEOTIDE SEQUENCE [LARGE SCALE GENOMIC DNA]</scope>
    <source>
        <strain evidence="1 2">CPF-4</strain>
    </source>
</reference>
<proteinExistence type="predicted"/>
<dbReference type="InterPro" id="IPR001387">
    <property type="entry name" value="Cro/C1-type_HTH"/>
</dbReference>
<keyword evidence="2" id="KW-1185">Reference proteome</keyword>
<dbReference type="Gene3D" id="1.10.260.40">
    <property type="entry name" value="lambda repressor-like DNA-binding domains"/>
    <property type="match status" value="1"/>
</dbReference>
<dbReference type="SUPFAM" id="SSF47413">
    <property type="entry name" value="lambda repressor-like DNA-binding domains"/>
    <property type="match status" value="1"/>
</dbReference>
<dbReference type="EMBL" id="JBINXB010000042">
    <property type="protein sequence ID" value="MFH6568394.1"/>
    <property type="molecule type" value="Genomic_DNA"/>
</dbReference>
<name>A0ABW7M502_9PSED</name>
<comment type="caution">
    <text evidence="1">The sequence shown here is derived from an EMBL/GenBank/DDBJ whole genome shotgun (WGS) entry which is preliminary data.</text>
</comment>